<evidence type="ECO:0000256" key="3">
    <source>
        <dbReference type="SAM" id="SignalP"/>
    </source>
</evidence>
<feature type="signal peptide" evidence="3">
    <location>
        <begin position="1"/>
        <end position="23"/>
    </location>
</feature>
<evidence type="ECO:0000256" key="1">
    <source>
        <dbReference type="SAM" id="Coils"/>
    </source>
</evidence>
<organism evidence="4 5">
    <name type="scientific">Hyalella azteca</name>
    <name type="common">Amphipod</name>
    <dbReference type="NCBI Taxonomy" id="294128"/>
    <lineage>
        <taxon>Eukaryota</taxon>
        <taxon>Metazoa</taxon>
        <taxon>Ecdysozoa</taxon>
        <taxon>Arthropoda</taxon>
        <taxon>Crustacea</taxon>
        <taxon>Multicrustacea</taxon>
        <taxon>Malacostraca</taxon>
        <taxon>Eumalacostraca</taxon>
        <taxon>Peracarida</taxon>
        <taxon>Amphipoda</taxon>
        <taxon>Senticaudata</taxon>
        <taxon>Talitrida</taxon>
        <taxon>Talitroidea</taxon>
        <taxon>Hyalellidae</taxon>
        <taxon>Hyalella</taxon>
    </lineage>
</organism>
<evidence type="ECO:0000313" key="5">
    <source>
        <dbReference type="RefSeq" id="XP_018014745.1"/>
    </source>
</evidence>
<protein>
    <submittedName>
        <fullName evidence="5">Secreted acidic protein 1A-like isoform X2</fullName>
    </submittedName>
</protein>
<keyword evidence="1" id="KW-0175">Coiled coil</keyword>
<evidence type="ECO:0000256" key="2">
    <source>
        <dbReference type="SAM" id="MobiDB-lite"/>
    </source>
</evidence>
<feature type="coiled-coil region" evidence="1">
    <location>
        <begin position="18"/>
        <end position="45"/>
    </location>
</feature>
<accession>A0A8B7NM42</accession>
<feature type="chain" id="PRO_5034192684" evidence="3">
    <location>
        <begin position="24"/>
        <end position="234"/>
    </location>
</feature>
<keyword evidence="4" id="KW-1185">Reference proteome</keyword>
<dbReference type="RefSeq" id="XP_018014745.1">
    <property type="nucleotide sequence ID" value="XM_018159256.2"/>
</dbReference>
<evidence type="ECO:0000313" key="4">
    <source>
        <dbReference type="Proteomes" id="UP000694843"/>
    </source>
</evidence>
<feature type="region of interest" description="Disordered" evidence="2">
    <location>
        <begin position="74"/>
        <end position="222"/>
    </location>
</feature>
<proteinExistence type="predicted"/>
<feature type="compositionally biased region" description="Acidic residues" evidence="2">
    <location>
        <begin position="112"/>
        <end position="130"/>
    </location>
</feature>
<feature type="compositionally biased region" description="Acidic residues" evidence="2">
    <location>
        <begin position="200"/>
        <end position="211"/>
    </location>
</feature>
<name>A0A8B7NM42_HYAAZ</name>
<dbReference type="Proteomes" id="UP000694843">
    <property type="component" value="Unplaced"/>
</dbReference>
<gene>
    <name evidence="5" type="primary">LOC108671684</name>
</gene>
<reference evidence="5" key="1">
    <citation type="submission" date="2025-08" db="UniProtKB">
        <authorList>
            <consortium name="RefSeq"/>
        </authorList>
    </citation>
    <scope>IDENTIFICATION</scope>
    <source>
        <tissue evidence="5">Whole organism</tissue>
    </source>
</reference>
<dbReference type="AlphaFoldDB" id="A0A8B7NM42"/>
<keyword evidence="3" id="KW-0732">Signal</keyword>
<feature type="compositionally biased region" description="Basic and acidic residues" evidence="2">
    <location>
        <begin position="102"/>
        <end position="111"/>
    </location>
</feature>
<feature type="compositionally biased region" description="Low complexity" evidence="2">
    <location>
        <begin position="78"/>
        <end position="99"/>
    </location>
</feature>
<feature type="compositionally biased region" description="Acidic residues" evidence="2">
    <location>
        <begin position="142"/>
        <end position="154"/>
    </location>
</feature>
<sequence>MKMMLKTWSMLILLFLCVRTSQGQCQGIEEKLSELEKTFERLRTSFLSHVSELKLVKEQVSSVLDLVKPSDTGKEDFTTFITTSPTPIPTSTIPSVVSTEKVPTKVETPERVDDEEGSGEDGGSGDDDEGSGGSGDIKSLNDDEDFSEYADDEGSSGSGDGKDTKSLDTDDDDGEYFSEYADDEGSSGSGNDKDTKSLNTDDDEDFSEYADEGSGSGHGSLKALYRRPIVFAKL</sequence>
<feature type="compositionally biased region" description="Acidic residues" evidence="2">
    <location>
        <begin position="169"/>
        <end position="185"/>
    </location>
</feature>
<dbReference type="GeneID" id="108671684"/>